<gene>
    <name evidence="2" type="ORF">CVT24_007226</name>
</gene>
<dbReference type="SUPFAM" id="SSF51735">
    <property type="entry name" value="NAD(P)-binding Rossmann-fold domains"/>
    <property type="match status" value="1"/>
</dbReference>
<dbReference type="Proteomes" id="UP000284842">
    <property type="component" value="Unassembled WGS sequence"/>
</dbReference>
<organism evidence="2 3">
    <name type="scientific">Panaeolus cyanescens</name>
    <dbReference type="NCBI Taxonomy" id="181874"/>
    <lineage>
        <taxon>Eukaryota</taxon>
        <taxon>Fungi</taxon>
        <taxon>Dikarya</taxon>
        <taxon>Basidiomycota</taxon>
        <taxon>Agaricomycotina</taxon>
        <taxon>Agaricomycetes</taxon>
        <taxon>Agaricomycetidae</taxon>
        <taxon>Agaricales</taxon>
        <taxon>Agaricineae</taxon>
        <taxon>Galeropsidaceae</taxon>
        <taxon>Panaeolus</taxon>
    </lineage>
</organism>
<evidence type="ECO:0008006" key="4">
    <source>
        <dbReference type="Google" id="ProtNLM"/>
    </source>
</evidence>
<dbReference type="GO" id="GO:0048038">
    <property type="term" value="F:quinone binding"/>
    <property type="evidence" value="ECO:0007669"/>
    <property type="project" value="TreeGrafter"/>
</dbReference>
<dbReference type="Pfam" id="PF00106">
    <property type="entry name" value="adh_short"/>
    <property type="match status" value="1"/>
</dbReference>
<dbReference type="PANTHER" id="PTHR42760:SF121">
    <property type="entry name" value="3-OXOACYL-(ACYL-CARRIER-PROTEIN) REDUCTASE"/>
    <property type="match status" value="1"/>
</dbReference>
<proteinExistence type="inferred from homology"/>
<dbReference type="STRING" id="181874.A0A409WL91"/>
<comment type="similarity">
    <text evidence="1">Belongs to the short-chain dehydrogenases/reductases (SDR) family.</text>
</comment>
<dbReference type="EMBL" id="NHTK01005422">
    <property type="protein sequence ID" value="PPQ79277.1"/>
    <property type="molecule type" value="Genomic_DNA"/>
</dbReference>
<evidence type="ECO:0000313" key="2">
    <source>
        <dbReference type="EMBL" id="PPQ79277.1"/>
    </source>
</evidence>
<comment type="caution">
    <text evidence="2">The sequence shown here is derived from an EMBL/GenBank/DDBJ whole genome shotgun (WGS) entry which is preliminary data.</text>
</comment>
<evidence type="ECO:0000313" key="3">
    <source>
        <dbReference type="Proteomes" id="UP000284842"/>
    </source>
</evidence>
<dbReference type="PANTHER" id="PTHR42760">
    <property type="entry name" value="SHORT-CHAIN DEHYDROGENASES/REDUCTASES FAMILY MEMBER"/>
    <property type="match status" value="1"/>
</dbReference>
<dbReference type="InParanoid" id="A0A409WL91"/>
<dbReference type="GO" id="GO:0006633">
    <property type="term" value="P:fatty acid biosynthetic process"/>
    <property type="evidence" value="ECO:0007669"/>
    <property type="project" value="TreeGrafter"/>
</dbReference>
<dbReference type="InterPro" id="IPR002347">
    <property type="entry name" value="SDR_fam"/>
</dbReference>
<name>A0A409WL91_9AGAR</name>
<dbReference type="OrthoDB" id="498125at2759"/>
<evidence type="ECO:0000256" key="1">
    <source>
        <dbReference type="ARBA" id="ARBA00006484"/>
    </source>
</evidence>
<dbReference type="PRINTS" id="PR00081">
    <property type="entry name" value="GDHRDH"/>
</dbReference>
<reference evidence="2 3" key="1">
    <citation type="journal article" date="2018" name="Evol. Lett.">
        <title>Horizontal gene cluster transfer increased hallucinogenic mushroom diversity.</title>
        <authorList>
            <person name="Reynolds H.T."/>
            <person name="Vijayakumar V."/>
            <person name="Gluck-Thaler E."/>
            <person name="Korotkin H.B."/>
            <person name="Matheny P.B."/>
            <person name="Slot J.C."/>
        </authorList>
    </citation>
    <scope>NUCLEOTIDE SEQUENCE [LARGE SCALE GENOMIC DNA]</scope>
    <source>
        <strain evidence="2 3">2629</strain>
    </source>
</reference>
<dbReference type="GO" id="GO:0016616">
    <property type="term" value="F:oxidoreductase activity, acting on the CH-OH group of donors, NAD or NADP as acceptor"/>
    <property type="evidence" value="ECO:0007669"/>
    <property type="project" value="TreeGrafter"/>
</dbReference>
<dbReference type="AlphaFoldDB" id="A0A409WL91"/>
<dbReference type="InterPro" id="IPR036291">
    <property type="entry name" value="NAD(P)-bd_dom_sf"/>
</dbReference>
<keyword evidence="3" id="KW-1185">Reference proteome</keyword>
<sequence length="215" mass="22647">MKGVALITGASGGIGKAIALRLSRDGFRVAINDIPSKERQLQDVATEIKTKGGEPLALVGDVTVEEQVAKMVDTATQTLGGFDVVSCSLVILSLIINAMLTCDPDIVPVKMVANAGIALLGPFLETTSQDFITTMNVNTLGVFHCYKHAAKQMIALGKGGRIIGASSLAGKEGLYNSAAYSPSKFAVRGLTQVAAREFARYNITVNGYAPGRYDH</sequence>
<accession>A0A409WL91</accession>
<dbReference type="Gene3D" id="3.40.50.720">
    <property type="entry name" value="NAD(P)-binding Rossmann-like Domain"/>
    <property type="match status" value="1"/>
</dbReference>
<protein>
    <recommendedName>
        <fullName evidence="4">NAD(P)-binding protein</fullName>
    </recommendedName>
</protein>